<evidence type="ECO:0000256" key="1">
    <source>
        <dbReference type="SAM" id="MobiDB-lite"/>
    </source>
</evidence>
<feature type="region of interest" description="Disordered" evidence="1">
    <location>
        <begin position="821"/>
        <end position="910"/>
    </location>
</feature>
<feature type="region of interest" description="Disordered" evidence="1">
    <location>
        <begin position="87"/>
        <end position="108"/>
    </location>
</feature>
<proteinExistence type="predicted"/>
<feature type="compositionally biased region" description="Basic and acidic residues" evidence="1">
    <location>
        <begin position="305"/>
        <end position="315"/>
    </location>
</feature>
<gene>
    <name evidence="2" type="ORF">K466DRAFT_605758</name>
</gene>
<feature type="region of interest" description="Disordered" evidence="1">
    <location>
        <begin position="195"/>
        <end position="431"/>
    </location>
</feature>
<feature type="compositionally biased region" description="Polar residues" evidence="1">
    <location>
        <begin position="319"/>
        <end position="329"/>
    </location>
</feature>
<feature type="region of interest" description="Disordered" evidence="1">
    <location>
        <begin position="136"/>
        <end position="158"/>
    </location>
</feature>
<feature type="compositionally biased region" description="Basic and acidic residues" evidence="1">
    <location>
        <begin position="375"/>
        <end position="391"/>
    </location>
</feature>
<feature type="compositionally biased region" description="Polar residues" evidence="1">
    <location>
        <begin position="8"/>
        <end position="20"/>
    </location>
</feature>
<feature type="compositionally biased region" description="Gly residues" evidence="1">
    <location>
        <begin position="854"/>
        <end position="876"/>
    </location>
</feature>
<sequence>MFYRRTSKSQAASPSDSAIPTKSLDDNRQGELKDSATLKSSQKGEEDTEKGDGVQVSSIHRPSAVCANKWQDAGHKAVCLNPKAGDTASAVEEGASQGTVTQDKEQRAQSYDSAMLWTAVGTPPKHVQALAQFDDHEHAPFEDGEVEEQEDIGPPPNQAALRLEDAEEPYLGGGNLDNYNFVGEHRRSLPIHDMEPTSRKCSFSGSAVSEEALRSARRPRVHRQETSPPLSLPSIREMIRNPWSGMGGEGPRSCNFPAGLPMSTPLQSPFSHKISPFHHDEQANVSGHAPTFRGSSVDTTSSAARRTEVNGEMRHRSLSRMTSRSQAQSMEVDEGSDADGRSLLERPVASQRRERGGHPPLGKGPRSLCDILQDQEPHSERLNKRNHEDLWRGGYRPNVQADDARTVRGTSPDTLDQEEGVPDEPSSRLSHFSALPNTKAWQYRQDKRREGDARNYQAAALRERSEGHIAEDTSYALRAGGRGSSRERFDEEMEDDQDERVKEAELEWWQRKKTARLPTALMEEEDVEDVPKTIDHPHSDRWTVHLSDPEEWYAGMSKEWMKHVWLDEDPTVLFTVFNYKYTNNGEINRHIEGHVTAITTQLTGESDFHVVPPDPEWRRELSYRELPSIWAIRGLSEAAAWEMIRLRVISSRGVSIITHPKSIQNPSYVCGLAGFLRPDVKSTKLAVLSVLESDHMTERLAELVRSNERMEHLPYKKRVEKVIESLNIRFMETKEDGWVANVFITPPTDDPVEWRQWAEEMRSYDYNLFLNGKGRARRAFWCTGCRGVDHEEMACPFPKSRGWKGPMAGDRLHTKFWLPESARGRKPGRGREHGRGNMHRQANQHAIATTPVGRGRGNRGGAAGIGGGGRGAGPQRGGHAQRGGYEQWGGARSEWNMRTPSRRGKWDARY</sequence>
<keyword evidence="3" id="KW-1185">Reference proteome</keyword>
<feature type="compositionally biased region" description="Acidic residues" evidence="1">
    <location>
        <begin position="142"/>
        <end position="151"/>
    </location>
</feature>
<dbReference type="InParanoid" id="A0A5C3NTN5"/>
<dbReference type="Proteomes" id="UP000308197">
    <property type="component" value="Unassembled WGS sequence"/>
</dbReference>
<evidence type="ECO:0000313" key="2">
    <source>
        <dbReference type="EMBL" id="TFK79927.1"/>
    </source>
</evidence>
<name>A0A5C3NTN5_9APHY</name>
<dbReference type="AlphaFoldDB" id="A0A5C3NTN5"/>
<protein>
    <submittedName>
        <fullName evidence="2">Uncharacterized protein</fullName>
    </submittedName>
</protein>
<organism evidence="2 3">
    <name type="scientific">Polyporus arcularius HHB13444</name>
    <dbReference type="NCBI Taxonomy" id="1314778"/>
    <lineage>
        <taxon>Eukaryota</taxon>
        <taxon>Fungi</taxon>
        <taxon>Dikarya</taxon>
        <taxon>Basidiomycota</taxon>
        <taxon>Agaricomycotina</taxon>
        <taxon>Agaricomycetes</taxon>
        <taxon>Polyporales</taxon>
        <taxon>Polyporaceae</taxon>
        <taxon>Polyporus</taxon>
    </lineage>
</organism>
<accession>A0A5C3NTN5</accession>
<feature type="compositionally biased region" description="Basic and acidic residues" evidence="1">
    <location>
        <begin position="23"/>
        <end position="36"/>
    </location>
</feature>
<feature type="compositionally biased region" description="Polar residues" evidence="1">
    <location>
        <begin position="293"/>
        <end position="304"/>
    </location>
</feature>
<dbReference type="EMBL" id="ML211891">
    <property type="protein sequence ID" value="TFK79927.1"/>
    <property type="molecule type" value="Genomic_DNA"/>
</dbReference>
<evidence type="ECO:0000313" key="3">
    <source>
        <dbReference type="Proteomes" id="UP000308197"/>
    </source>
</evidence>
<feature type="region of interest" description="Disordered" evidence="1">
    <location>
        <begin position="1"/>
        <end position="58"/>
    </location>
</feature>
<reference evidence="2 3" key="1">
    <citation type="journal article" date="2019" name="Nat. Ecol. Evol.">
        <title>Megaphylogeny resolves global patterns of mushroom evolution.</title>
        <authorList>
            <person name="Varga T."/>
            <person name="Krizsan K."/>
            <person name="Foldi C."/>
            <person name="Dima B."/>
            <person name="Sanchez-Garcia M."/>
            <person name="Sanchez-Ramirez S."/>
            <person name="Szollosi G.J."/>
            <person name="Szarkandi J.G."/>
            <person name="Papp V."/>
            <person name="Albert L."/>
            <person name="Andreopoulos W."/>
            <person name="Angelini C."/>
            <person name="Antonin V."/>
            <person name="Barry K.W."/>
            <person name="Bougher N.L."/>
            <person name="Buchanan P."/>
            <person name="Buyck B."/>
            <person name="Bense V."/>
            <person name="Catcheside P."/>
            <person name="Chovatia M."/>
            <person name="Cooper J."/>
            <person name="Damon W."/>
            <person name="Desjardin D."/>
            <person name="Finy P."/>
            <person name="Geml J."/>
            <person name="Haridas S."/>
            <person name="Hughes K."/>
            <person name="Justo A."/>
            <person name="Karasinski D."/>
            <person name="Kautmanova I."/>
            <person name="Kiss B."/>
            <person name="Kocsube S."/>
            <person name="Kotiranta H."/>
            <person name="LaButti K.M."/>
            <person name="Lechner B.E."/>
            <person name="Liimatainen K."/>
            <person name="Lipzen A."/>
            <person name="Lukacs Z."/>
            <person name="Mihaltcheva S."/>
            <person name="Morgado L.N."/>
            <person name="Niskanen T."/>
            <person name="Noordeloos M.E."/>
            <person name="Ohm R.A."/>
            <person name="Ortiz-Santana B."/>
            <person name="Ovrebo C."/>
            <person name="Racz N."/>
            <person name="Riley R."/>
            <person name="Savchenko A."/>
            <person name="Shiryaev A."/>
            <person name="Soop K."/>
            <person name="Spirin V."/>
            <person name="Szebenyi C."/>
            <person name="Tomsovsky M."/>
            <person name="Tulloss R.E."/>
            <person name="Uehling J."/>
            <person name="Grigoriev I.V."/>
            <person name="Vagvolgyi C."/>
            <person name="Papp T."/>
            <person name="Martin F.M."/>
            <person name="Miettinen O."/>
            <person name="Hibbett D.S."/>
            <person name="Nagy L.G."/>
        </authorList>
    </citation>
    <scope>NUCLEOTIDE SEQUENCE [LARGE SCALE GENOMIC DNA]</scope>
    <source>
        <strain evidence="2 3">HHB13444</strain>
    </source>
</reference>